<dbReference type="Proteomes" id="UP001267290">
    <property type="component" value="Unassembled WGS sequence"/>
</dbReference>
<comment type="caution">
    <text evidence="2">The sequence shown here is derived from an EMBL/GenBank/DDBJ whole genome shotgun (WGS) entry which is preliminary data.</text>
</comment>
<proteinExistence type="predicted"/>
<dbReference type="Gene3D" id="3.20.20.150">
    <property type="entry name" value="Divalent-metal-dependent TIM barrel enzymes"/>
    <property type="match status" value="1"/>
</dbReference>
<evidence type="ECO:0000259" key="1">
    <source>
        <dbReference type="Pfam" id="PF01261"/>
    </source>
</evidence>
<evidence type="ECO:0000313" key="2">
    <source>
        <dbReference type="EMBL" id="MDR6550629.1"/>
    </source>
</evidence>
<dbReference type="SUPFAM" id="SSF51658">
    <property type="entry name" value="Xylose isomerase-like"/>
    <property type="match status" value="1"/>
</dbReference>
<dbReference type="GO" id="GO:0016853">
    <property type="term" value="F:isomerase activity"/>
    <property type="evidence" value="ECO:0007669"/>
    <property type="project" value="UniProtKB-KW"/>
</dbReference>
<keyword evidence="3" id="KW-1185">Reference proteome</keyword>
<keyword evidence="2" id="KW-0413">Isomerase</keyword>
<dbReference type="Pfam" id="PF01261">
    <property type="entry name" value="AP_endonuc_2"/>
    <property type="match status" value="1"/>
</dbReference>
<reference evidence="2 3" key="1">
    <citation type="submission" date="2023-07" db="EMBL/GenBank/DDBJ databases">
        <title>Sorghum-associated microbial communities from plants grown in Nebraska, USA.</title>
        <authorList>
            <person name="Schachtman D."/>
        </authorList>
    </citation>
    <scope>NUCLEOTIDE SEQUENCE [LARGE SCALE GENOMIC DNA]</scope>
    <source>
        <strain evidence="2 3">CC258</strain>
    </source>
</reference>
<sequence>MKKLLDDVNRSNCAVIYDIIHPLEEGELPQDTIALLGSRIVHVHMKDGMPFEDPMELNWKYTKLGEGHIPIAEILQLLNQAGYKGFYSLEWETKWRKELQIFGMEPEIVFPAYYEFMQTACHPLEK</sequence>
<dbReference type="InterPro" id="IPR050312">
    <property type="entry name" value="IolE/XylAMocC-like"/>
</dbReference>
<feature type="domain" description="Xylose isomerase-like TIM barrel" evidence="1">
    <location>
        <begin position="2"/>
        <end position="98"/>
    </location>
</feature>
<protein>
    <submittedName>
        <fullName evidence="2">Sugar phosphate isomerase/epimerase</fullName>
    </submittedName>
</protein>
<dbReference type="InterPro" id="IPR036237">
    <property type="entry name" value="Xyl_isomerase-like_sf"/>
</dbReference>
<dbReference type="InterPro" id="IPR013022">
    <property type="entry name" value="Xyl_isomerase-like_TIM-brl"/>
</dbReference>
<gene>
    <name evidence="2" type="ORF">J2736_001816</name>
</gene>
<evidence type="ECO:0000313" key="3">
    <source>
        <dbReference type="Proteomes" id="UP001267290"/>
    </source>
</evidence>
<organism evidence="2 3">
    <name type="scientific">Paenibacillus qinlingensis</name>
    <dbReference type="NCBI Taxonomy" id="1837343"/>
    <lineage>
        <taxon>Bacteria</taxon>
        <taxon>Bacillati</taxon>
        <taxon>Bacillota</taxon>
        <taxon>Bacilli</taxon>
        <taxon>Bacillales</taxon>
        <taxon>Paenibacillaceae</taxon>
        <taxon>Paenibacillus</taxon>
    </lineage>
</organism>
<name>A0ABU1NT15_9BACL</name>
<dbReference type="EMBL" id="JAVDSB010000002">
    <property type="protein sequence ID" value="MDR6550629.1"/>
    <property type="molecule type" value="Genomic_DNA"/>
</dbReference>
<accession>A0ABU1NT15</accession>
<dbReference type="PANTHER" id="PTHR12110">
    <property type="entry name" value="HYDROXYPYRUVATE ISOMERASE"/>
    <property type="match status" value="1"/>
</dbReference>